<dbReference type="EMBL" id="CM051398">
    <property type="protein sequence ID" value="KAJ4718454.1"/>
    <property type="molecule type" value="Genomic_DNA"/>
</dbReference>
<keyword evidence="2" id="KW-1185">Reference proteome</keyword>
<sequence length="270" mass="30413">MDTKVVWTARGLVYWKSRAFSYPSLLKNMQKNILNSWVDDGMSDCCNWESVQCNATTRRVMQLSFIWTRKFDYDNDNAFNGFPILDFSLFLPFQELQSLDLLGHGFEGWKESKANYDDSFGSLKQLKMLDLSDNYFNDSVLSYLSTLTSLTTLNLGFNSIESVKPKQGLANLRNLQELDLSGNNIKGLGLSNLTNLKVLNLGGNDMKDPFESEELVNLRNLEELDLGDNGINSTGLSKGFGNLRNLRRLDLTGNQITTLGSLTSQGNRNN</sequence>
<organism evidence="1 2">
    <name type="scientific">Melia azedarach</name>
    <name type="common">Chinaberry tree</name>
    <dbReference type="NCBI Taxonomy" id="155640"/>
    <lineage>
        <taxon>Eukaryota</taxon>
        <taxon>Viridiplantae</taxon>
        <taxon>Streptophyta</taxon>
        <taxon>Embryophyta</taxon>
        <taxon>Tracheophyta</taxon>
        <taxon>Spermatophyta</taxon>
        <taxon>Magnoliopsida</taxon>
        <taxon>eudicotyledons</taxon>
        <taxon>Gunneridae</taxon>
        <taxon>Pentapetalae</taxon>
        <taxon>rosids</taxon>
        <taxon>malvids</taxon>
        <taxon>Sapindales</taxon>
        <taxon>Meliaceae</taxon>
        <taxon>Melia</taxon>
    </lineage>
</organism>
<accession>A0ACC1Y681</accession>
<protein>
    <submittedName>
        <fullName evidence="1">Receptor-like protein kinase</fullName>
    </submittedName>
</protein>
<evidence type="ECO:0000313" key="2">
    <source>
        <dbReference type="Proteomes" id="UP001164539"/>
    </source>
</evidence>
<evidence type="ECO:0000313" key="1">
    <source>
        <dbReference type="EMBL" id="KAJ4718454.1"/>
    </source>
</evidence>
<dbReference type="Proteomes" id="UP001164539">
    <property type="component" value="Chromosome 5"/>
</dbReference>
<comment type="caution">
    <text evidence="1">The sequence shown here is derived from an EMBL/GenBank/DDBJ whole genome shotgun (WGS) entry which is preliminary data.</text>
</comment>
<proteinExistence type="predicted"/>
<reference evidence="1 2" key="1">
    <citation type="journal article" date="2023" name="Science">
        <title>Complex scaffold remodeling in plant triterpene biosynthesis.</title>
        <authorList>
            <person name="De La Pena R."/>
            <person name="Hodgson H."/>
            <person name="Liu J.C."/>
            <person name="Stephenson M.J."/>
            <person name="Martin A.C."/>
            <person name="Owen C."/>
            <person name="Harkess A."/>
            <person name="Leebens-Mack J."/>
            <person name="Jimenez L.E."/>
            <person name="Osbourn A."/>
            <person name="Sattely E.S."/>
        </authorList>
    </citation>
    <scope>NUCLEOTIDE SEQUENCE [LARGE SCALE GENOMIC DNA]</scope>
    <source>
        <strain evidence="2">cv. JPN11</strain>
        <tissue evidence="1">Leaf</tissue>
    </source>
</reference>
<name>A0ACC1Y681_MELAZ</name>
<gene>
    <name evidence="1" type="ORF">OWV82_010132</name>
</gene>